<organism evidence="1">
    <name type="scientific">Actinobacillus sp</name>
    <dbReference type="NCBI Taxonomy" id="41114"/>
    <lineage>
        <taxon>Bacteria</taxon>
        <taxon>Pseudomonadati</taxon>
        <taxon>Pseudomonadota</taxon>
        <taxon>Gammaproteobacteria</taxon>
        <taxon>Pasteurellales</taxon>
        <taxon>Pasteurellaceae</taxon>
        <taxon>Actinobacillus</taxon>
    </lineage>
</organism>
<name>A0A894TKM4_9PAST</name>
<dbReference type="AlphaFoldDB" id="A0A894TKM4"/>
<reference evidence="1" key="1">
    <citation type="journal article" name="Vet. Microbiol.">
        <title>Identification of mcr-1 and a novel chloramphenicol resistance gene catT on an integrative and conjugative element in an Actinobacillus strain of swine origin.</title>
        <authorList>
            <person name="Gao Y."/>
            <person name="Xia L."/>
            <person name="Pan R."/>
            <person name="Xuan H."/>
            <person name="Guo H."/>
            <person name="Song Q."/>
            <person name="Wei J."/>
            <person name="Shao D."/>
            <person name="Liu K."/>
            <person name="Li Z."/>
            <person name="Qiu Y."/>
            <person name="Ma Z."/>
            <person name="Li B."/>
        </authorList>
    </citation>
    <scope>NUCLEOTIDE SEQUENCE</scope>
    <source>
        <strain evidence="1">GY-402</strain>
    </source>
</reference>
<evidence type="ECO:0000313" key="1">
    <source>
        <dbReference type="EMBL" id="QRX38477.1"/>
    </source>
</evidence>
<sequence length="34" mass="3977">MLVAQQIKHKIQHFENSVVFSSRDFLELGIQMCV</sequence>
<accession>A0A894TKM4</accession>
<dbReference type="EMBL" id="MW030510">
    <property type="protein sequence ID" value="QRX38477.1"/>
    <property type="molecule type" value="Genomic_DNA"/>
</dbReference>
<proteinExistence type="predicted"/>
<protein>
    <submittedName>
        <fullName evidence="1">Uncharacterized protein</fullName>
    </submittedName>
</protein>